<feature type="domain" description="FIST" evidence="1">
    <location>
        <begin position="53"/>
        <end position="247"/>
    </location>
</feature>
<dbReference type="InterPro" id="IPR013702">
    <property type="entry name" value="FIST_domain_N"/>
</dbReference>
<sequence>MPKTKVMDLTEDPTPVPSPAATAHRWLSVGRSAATDPRLAGEIAARAALTGASPRLLMVFCSALRDPRAVLAGIRAVGAGVPLIGCSSRAVIGPAGPIEDGVVVVALGGPGFSVVTAAADGANGQQRAAGATVAMTAGLVEDRPHQVLVLLTDGLRSGQEEILAGAYSVVGASVPLLGGSSSPHYPTEPRTFQLHGDEVLTGSVVGASIASDGPLGVALRHGWREVGEPMIVTKSTGGDVFTLDDRPALSAYLQRLDAPPEAYTDPATFSNFAQSRPIGIRRRSGVEVRGVSSPALLRDGLLCSSGEVPEGCLVWPMVGDEESVLAAATDACRDAVEALGGQPPLGLVAFDCESRGRFLGPEGTGREFARMTGQAGGAPVAGMYTWGEIGRTRGINGFHNQTLVVLAVA</sequence>
<gene>
    <name evidence="3" type="ORF">Pme01_11460</name>
</gene>
<name>A0A8J3T816_9ACTN</name>
<dbReference type="SMART" id="SM00897">
    <property type="entry name" value="FIST"/>
    <property type="match status" value="1"/>
</dbReference>
<dbReference type="SMART" id="SM01204">
    <property type="entry name" value="FIST_C"/>
    <property type="match status" value="1"/>
</dbReference>
<dbReference type="PANTHER" id="PTHR40252:SF2">
    <property type="entry name" value="BLR0328 PROTEIN"/>
    <property type="match status" value="1"/>
</dbReference>
<dbReference type="Pfam" id="PF10442">
    <property type="entry name" value="FIST_C"/>
    <property type="match status" value="1"/>
</dbReference>
<organism evidence="3 4">
    <name type="scientific">Planosporangium mesophilum</name>
    <dbReference type="NCBI Taxonomy" id="689768"/>
    <lineage>
        <taxon>Bacteria</taxon>
        <taxon>Bacillati</taxon>
        <taxon>Actinomycetota</taxon>
        <taxon>Actinomycetes</taxon>
        <taxon>Micromonosporales</taxon>
        <taxon>Micromonosporaceae</taxon>
        <taxon>Planosporangium</taxon>
    </lineage>
</organism>
<dbReference type="Pfam" id="PF08495">
    <property type="entry name" value="FIST"/>
    <property type="match status" value="1"/>
</dbReference>
<feature type="domain" description="FIST C-domain" evidence="2">
    <location>
        <begin position="248"/>
        <end position="392"/>
    </location>
</feature>
<evidence type="ECO:0000259" key="2">
    <source>
        <dbReference type="SMART" id="SM01204"/>
    </source>
</evidence>
<dbReference type="PANTHER" id="PTHR40252">
    <property type="entry name" value="BLR0328 PROTEIN"/>
    <property type="match status" value="1"/>
</dbReference>
<evidence type="ECO:0000259" key="1">
    <source>
        <dbReference type="SMART" id="SM00897"/>
    </source>
</evidence>
<evidence type="ECO:0000313" key="4">
    <source>
        <dbReference type="Proteomes" id="UP000599074"/>
    </source>
</evidence>
<accession>A0A8J3T816</accession>
<comment type="caution">
    <text evidence="3">The sequence shown here is derived from an EMBL/GenBank/DDBJ whole genome shotgun (WGS) entry which is preliminary data.</text>
</comment>
<dbReference type="EMBL" id="BOON01000008">
    <property type="protein sequence ID" value="GII21549.1"/>
    <property type="molecule type" value="Genomic_DNA"/>
</dbReference>
<dbReference type="InterPro" id="IPR019494">
    <property type="entry name" value="FIST_C"/>
</dbReference>
<proteinExistence type="predicted"/>
<reference evidence="3" key="1">
    <citation type="submission" date="2021-01" db="EMBL/GenBank/DDBJ databases">
        <title>Whole genome shotgun sequence of Planosporangium mesophilum NBRC 109066.</title>
        <authorList>
            <person name="Komaki H."/>
            <person name="Tamura T."/>
        </authorList>
    </citation>
    <scope>NUCLEOTIDE SEQUENCE</scope>
    <source>
        <strain evidence="3">NBRC 109066</strain>
    </source>
</reference>
<protein>
    <recommendedName>
        <fullName evidence="5">FIST N domain protein</fullName>
    </recommendedName>
</protein>
<keyword evidence="4" id="KW-1185">Reference proteome</keyword>
<dbReference type="Proteomes" id="UP000599074">
    <property type="component" value="Unassembled WGS sequence"/>
</dbReference>
<evidence type="ECO:0008006" key="5">
    <source>
        <dbReference type="Google" id="ProtNLM"/>
    </source>
</evidence>
<dbReference type="AlphaFoldDB" id="A0A8J3T816"/>
<evidence type="ECO:0000313" key="3">
    <source>
        <dbReference type="EMBL" id="GII21549.1"/>
    </source>
</evidence>